<reference evidence="1" key="1">
    <citation type="submission" date="2015-12" db="EMBL/GenBank/DDBJ databases">
        <authorList>
            <person name="Shamseldin A."/>
            <person name="Moawad H."/>
            <person name="Abd El-Rahim W.M."/>
            <person name="Sadowsky M.J."/>
        </authorList>
    </citation>
    <scope>NUCLEOTIDE SEQUENCE</scope>
</reference>
<dbReference type="SUPFAM" id="SSF52172">
    <property type="entry name" value="CheY-like"/>
    <property type="match status" value="1"/>
</dbReference>
<dbReference type="AlphaFoldDB" id="A0A142BTT4"/>
<organism evidence="1">
    <name type="scientific">uncultured Nitrospirota bacterium</name>
    <dbReference type="NCBI Taxonomy" id="170969"/>
    <lineage>
        <taxon>Bacteria</taxon>
        <taxon>Pseudomonadati</taxon>
        <taxon>Nitrospirota</taxon>
        <taxon>environmental samples</taxon>
    </lineage>
</organism>
<evidence type="ECO:0008006" key="2">
    <source>
        <dbReference type="Google" id="ProtNLM"/>
    </source>
</evidence>
<accession>A0A142BTT4</accession>
<proteinExistence type="predicted"/>
<protein>
    <recommendedName>
        <fullName evidence="2">Response regulatory domain-containing protein</fullName>
    </recommendedName>
</protein>
<dbReference type="EMBL" id="KU221504">
    <property type="protein sequence ID" value="AMP41522.1"/>
    <property type="molecule type" value="Genomic_DNA"/>
</dbReference>
<evidence type="ECO:0000313" key="1">
    <source>
        <dbReference type="EMBL" id="AMP41522.1"/>
    </source>
</evidence>
<name>A0A142BTT4_9BACT</name>
<dbReference type="InterPro" id="IPR011006">
    <property type="entry name" value="CheY-like_superfamily"/>
</dbReference>
<sequence length="147" mass="15629">MPFSAVLFSADNLRGALLSKALTKHGFEVSLQRNINTFTDVLNTKSPQLVILDKEGGYFTGDLDVLGPLSVLLKGIPVIIVSNSASDGSFNLKDVSVEWCHSNPIDPLAVATKAKSLLAGSAPNFVSKEAPEKDAITEDLKGFLGLE</sequence>